<accession>A0AAV9AZI9</accession>
<feature type="compositionally biased region" description="Polar residues" evidence="1">
    <location>
        <begin position="1"/>
        <end position="10"/>
    </location>
</feature>
<name>A0AAV9AZI9_ACOGR</name>
<comment type="caution">
    <text evidence="2">The sequence shown here is derived from an EMBL/GenBank/DDBJ whole genome shotgun (WGS) entry which is preliminary data.</text>
</comment>
<evidence type="ECO:0000313" key="3">
    <source>
        <dbReference type="Proteomes" id="UP001179952"/>
    </source>
</evidence>
<feature type="compositionally biased region" description="Polar residues" evidence="1">
    <location>
        <begin position="52"/>
        <end position="64"/>
    </location>
</feature>
<organism evidence="2 3">
    <name type="scientific">Acorus gramineus</name>
    <name type="common">Dwarf sweet flag</name>
    <dbReference type="NCBI Taxonomy" id="55184"/>
    <lineage>
        <taxon>Eukaryota</taxon>
        <taxon>Viridiplantae</taxon>
        <taxon>Streptophyta</taxon>
        <taxon>Embryophyta</taxon>
        <taxon>Tracheophyta</taxon>
        <taxon>Spermatophyta</taxon>
        <taxon>Magnoliopsida</taxon>
        <taxon>Liliopsida</taxon>
        <taxon>Acoraceae</taxon>
        <taxon>Acorus</taxon>
    </lineage>
</organism>
<dbReference type="AlphaFoldDB" id="A0AAV9AZI9"/>
<feature type="compositionally biased region" description="Basic and acidic residues" evidence="1">
    <location>
        <begin position="136"/>
        <end position="145"/>
    </location>
</feature>
<evidence type="ECO:0000313" key="2">
    <source>
        <dbReference type="EMBL" id="KAK1269484.1"/>
    </source>
</evidence>
<protein>
    <submittedName>
        <fullName evidence="2">Uncharacterized protein</fullName>
    </submittedName>
</protein>
<dbReference type="EMBL" id="JAUJYN010000006">
    <property type="protein sequence ID" value="KAK1269484.1"/>
    <property type="molecule type" value="Genomic_DNA"/>
</dbReference>
<dbReference type="Proteomes" id="UP001179952">
    <property type="component" value="Unassembled WGS sequence"/>
</dbReference>
<evidence type="ECO:0000256" key="1">
    <source>
        <dbReference type="SAM" id="MobiDB-lite"/>
    </source>
</evidence>
<reference evidence="2" key="1">
    <citation type="journal article" date="2023" name="Nat. Commun.">
        <title>Diploid and tetraploid genomes of Acorus and the evolution of monocots.</title>
        <authorList>
            <person name="Ma L."/>
            <person name="Liu K.W."/>
            <person name="Li Z."/>
            <person name="Hsiao Y.Y."/>
            <person name="Qi Y."/>
            <person name="Fu T."/>
            <person name="Tang G.D."/>
            <person name="Zhang D."/>
            <person name="Sun W.H."/>
            <person name="Liu D.K."/>
            <person name="Li Y."/>
            <person name="Chen G.Z."/>
            <person name="Liu X.D."/>
            <person name="Liao X.Y."/>
            <person name="Jiang Y.T."/>
            <person name="Yu X."/>
            <person name="Hao Y."/>
            <person name="Huang J."/>
            <person name="Zhao X.W."/>
            <person name="Ke S."/>
            <person name="Chen Y.Y."/>
            <person name="Wu W.L."/>
            <person name="Hsu J.L."/>
            <person name="Lin Y.F."/>
            <person name="Huang M.D."/>
            <person name="Li C.Y."/>
            <person name="Huang L."/>
            <person name="Wang Z.W."/>
            <person name="Zhao X."/>
            <person name="Zhong W.Y."/>
            <person name="Peng D.H."/>
            <person name="Ahmad S."/>
            <person name="Lan S."/>
            <person name="Zhang J.S."/>
            <person name="Tsai W.C."/>
            <person name="Van de Peer Y."/>
            <person name="Liu Z.J."/>
        </authorList>
    </citation>
    <scope>NUCLEOTIDE SEQUENCE</scope>
    <source>
        <strain evidence="2">SCP</strain>
    </source>
</reference>
<dbReference type="PANTHER" id="PTHR33472:SF24">
    <property type="entry name" value="VEGETATIVE CELL WALL PROTEIN GP1-LIKE"/>
    <property type="match status" value="1"/>
</dbReference>
<dbReference type="PANTHER" id="PTHR33472">
    <property type="entry name" value="OS01G0106600 PROTEIN"/>
    <property type="match status" value="1"/>
</dbReference>
<reference evidence="2" key="2">
    <citation type="submission" date="2023-06" db="EMBL/GenBank/DDBJ databases">
        <authorList>
            <person name="Ma L."/>
            <person name="Liu K.-W."/>
            <person name="Li Z."/>
            <person name="Hsiao Y.-Y."/>
            <person name="Qi Y."/>
            <person name="Fu T."/>
            <person name="Tang G."/>
            <person name="Zhang D."/>
            <person name="Sun W.-H."/>
            <person name="Liu D.-K."/>
            <person name="Li Y."/>
            <person name="Chen G.-Z."/>
            <person name="Liu X.-D."/>
            <person name="Liao X.-Y."/>
            <person name="Jiang Y.-T."/>
            <person name="Yu X."/>
            <person name="Hao Y."/>
            <person name="Huang J."/>
            <person name="Zhao X.-W."/>
            <person name="Ke S."/>
            <person name="Chen Y.-Y."/>
            <person name="Wu W.-L."/>
            <person name="Hsu J.-L."/>
            <person name="Lin Y.-F."/>
            <person name="Huang M.-D."/>
            <person name="Li C.-Y."/>
            <person name="Huang L."/>
            <person name="Wang Z.-W."/>
            <person name="Zhao X."/>
            <person name="Zhong W.-Y."/>
            <person name="Peng D.-H."/>
            <person name="Ahmad S."/>
            <person name="Lan S."/>
            <person name="Zhang J.-S."/>
            <person name="Tsai W.-C."/>
            <person name="Van De Peer Y."/>
            <person name="Liu Z.-J."/>
        </authorList>
    </citation>
    <scope>NUCLEOTIDE SEQUENCE</scope>
    <source>
        <strain evidence="2">SCP</strain>
        <tissue evidence="2">Leaves</tissue>
    </source>
</reference>
<sequence length="375" mass="41143">MEPISQSEAANQPVPPPQVIPPQSENFFPELPAQPNKPETQEVLGTEKQIPDTPTSQQTNTAIQPENPATPVSGNQLAQEKRATDGEEKQETKHDAQCHEQPRPKEDDEQKQGTDTTPPDPKTNSGVRQGIPDSAESEKERRRSETLMVNNNKEAARYSSNGKERKVKIGTIRGASASNGERGTVQKDIKENLLKHIQGLTSNTSKHPMMNEYMGSIITLAGENRGASMHIGSDAGKRDGIVPIHRGYKLNDDNEDKGKPAHASDAAPPAITACINNNVQSVNNSILHNSSCSGKNSGVHLVLSRNYAESVKLKGREESMSMEGRHNSNPCRKLASEPIVRRRCLRGLFNEPSDSDPENPQKPRRHGCRFNPAEM</sequence>
<feature type="compositionally biased region" description="Polar residues" evidence="1">
    <location>
        <begin position="113"/>
        <end position="127"/>
    </location>
</feature>
<proteinExistence type="predicted"/>
<feature type="region of interest" description="Disordered" evidence="1">
    <location>
        <begin position="348"/>
        <end position="375"/>
    </location>
</feature>
<keyword evidence="3" id="KW-1185">Reference proteome</keyword>
<gene>
    <name evidence="2" type="ORF">QJS04_geneDACA005137</name>
</gene>
<feature type="compositionally biased region" description="Polar residues" evidence="1">
    <location>
        <begin position="147"/>
        <end position="161"/>
    </location>
</feature>
<feature type="region of interest" description="Disordered" evidence="1">
    <location>
        <begin position="1"/>
        <end position="185"/>
    </location>
</feature>
<feature type="compositionally biased region" description="Basic and acidic residues" evidence="1">
    <location>
        <begin position="79"/>
        <end position="112"/>
    </location>
</feature>